<organism evidence="1 2">
    <name type="scientific">Sphaerodactylus townsendi</name>
    <dbReference type="NCBI Taxonomy" id="933632"/>
    <lineage>
        <taxon>Eukaryota</taxon>
        <taxon>Metazoa</taxon>
        <taxon>Chordata</taxon>
        <taxon>Craniata</taxon>
        <taxon>Vertebrata</taxon>
        <taxon>Euteleostomi</taxon>
        <taxon>Lepidosauria</taxon>
        <taxon>Squamata</taxon>
        <taxon>Bifurcata</taxon>
        <taxon>Gekkota</taxon>
        <taxon>Sphaerodactylidae</taxon>
        <taxon>Sphaerodactylus</taxon>
    </lineage>
</organism>
<keyword evidence="2" id="KW-1185">Reference proteome</keyword>
<accession>A0ACB8F7Y8</accession>
<gene>
    <name evidence="1" type="ORF">K3G42_004247</name>
</gene>
<comment type="caution">
    <text evidence="1">The sequence shown here is derived from an EMBL/GenBank/DDBJ whole genome shotgun (WGS) entry which is preliminary data.</text>
</comment>
<dbReference type="EMBL" id="CM037621">
    <property type="protein sequence ID" value="KAH8001325.1"/>
    <property type="molecule type" value="Genomic_DNA"/>
</dbReference>
<evidence type="ECO:0000313" key="1">
    <source>
        <dbReference type="EMBL" id="KAH8001325.1"/>
    </source>
</evidence>
<evidence type="ECO:0000313" key="2">
    <source>
        <dbReference type="Proteomes" id="UP000827872"/>
    </source>
</evidence>
<dbReference type="Proteomes" id="UP000827872">
    <property type="component" value="Linkage Group LG08"/>
</dbReference>
<reference evidence="1" key="1">
    <citation type="submission" date="2021-08" db="EMBL/GenBank/DDBJ databases">
        <title>The first chromosome-level gecko genome reveals the dynamic sex chromosomes of Neotropical dwarf geckos (Sphaerodactylidae: Sphaerodactylus).</title>
        <authorList>
            <person name="Pinto B.J."/>
            <person name="Keating S.E."/>
            <person name="Gamble T."/>
        </authorList>
    </citation>
    <scope>NUCLEOTIDE SEQUENCE</scope>
    <source>
        <strain evidence="1">TG3544</strain>
    </source>
</reference>
<name>A0ACB8F7Y8_9SAUR</name>
<sequence>MPIRESLEFAGPQPGDRAESMATMQERELGEPRHGSRLKLTFPDDLGTEEPEDPSDSSGEVAEEEPLGREVLGVRSGNQAEDLENIRWQRVQEWQRTHDSPPDGKWMLCCNGLNSNNFFVIAKKSNNNEQRWLAGRENSWTWKLVSDRMQNPVG</sequence>
<proteinExistence type="predicted"/>
<protein>
    <submittedName>
        <fullName evidence="1">Uncharacterized protein</fullName>
    </submittedName>
</protein>